<feature type="compositionally biased region" description="Polar residues" evidence="1">
    <location>
        <begin position="262"/>
        <end position="282"/>
    </location>
</feature>
<reference evidence="4 5" key="1">
    <citation type="submission" date="2013-02" db="EMBL/GenBank/DDBJ databases">
        <title>The Genome Sequence of Enterococcus phoeniculicola BAA-412.</title>
        <authorList>
            <consortium name="The Broad Institute Genome Sequencing Platform"/>
            <consortium name="The Broad Institute Genome Sequencing Center for Infectious Disease"/>
            <person name="Earl A.M."/>
            <person name="Gilmore M.S."/>
            <person name="Lebreton F."/>
            <person name="Walker B."/>
            <person name="Young S.K."/>
            <person name="Zeng Q."/>
            <person name="Gargeya S."/>
            <person name="Fitzgerald M."/>
            <person name="Haas B."/>
            <person name="Abouelleil A."/>
            <person name="Alvarado L."/>
            <person name="Arachchi H.M."/>
            <person name="Berlin A.M."/>
            <person name="Chapman S.B."/>
            <person name="Dewar J."/>
            <person name="Goldberg J."/>
            <person name="Griggs A."/>
            <person name="Gujja S."/>
            <person name="Hansen M."/>
            <person name="Howarth C."/>
            <person name="Imamovic A."/>
            <person name="Larimer J."/>
            <person name="McCowan C."/>
            <person name="Murphy C."/>
            <person name="Neiman D."/>
            <person name="Pearson M."/>
            <person name="Priest M."/>
            <person name="Roberts A."/>
            <person name="Saif S."/>
            <person name="Shea T."/>
            <person name="Sisk P."/>
            <person name="Sykes S."/>
            <person name="Wortman J."/>
            <person name="Nusbaum C."/>
            <person name="Birren B."/>
        </authorList>
    </citation>
    <scope>NUCLEOTIDE SEQUENCE [LARGE SCALE GENOMIC DNA]</scope>
    <source>
        <strain evidence="4 5">ATCC BAA-412</strain>
    </source>
</reference>
<evidence type="ECO:0000313" key="5">
    <source>
        <dbReference type="Proteomes" id="UP000013785"/>
    </source>
</evidence>
<dbReference type="NCBIfam" id="TIGR01167">
    <property type="entry name" value="LPXTG_anchor"/>
    <property type="match status" value="1"/>
</dbReference>
<name>R3TWL9_9ENTE</name>
<feature type="compositionally biased region" description="Low complexity" evidence="1">
    <location>
        <begin position="209"/>
        <end position="220"/>
    </location>
</feature>
<feature type="signal peptide" evidence="3">
    <location>
        <begin position="1"/>
        <end position="29"/>
    </location>
</feature>
<dbReference type="AlphaFoldDB" id="R3TWL9"/>
<feature type="compositionally biased region" description="Low complexity" evidence="1">
    <location>
        <begin position="133"/>
        <end position="144"/>
    </location>
</feature>
<keyword evidence="2" id="KW-1133">Transmembrane helix</keyword>
<evidence type="ECO:0000256" key="1">
    <source>
        <dbReference type="SAM" id="MobiDB-lite"/>
    </source>
</evidence>
<evidence type="ECO:0000313" key="4">
    <source>
        <dbReference type="EMBL" id="EOL45513.1"/>
    </source>
</evidence>
<keyword evidence="2" id="KW-0812">Transmembrane</keyword>
<evidence type="ECO:0000256" key="3">
    <source>
        <dbReference type="SAM" id="SignalP"/>
    </source>
</evidence>
<dbReference type="HOGENOM" id="CLU_870793_0_0_9"/>
<feature type="transmembrane region" description="Helical" evidence="2">
    <location>
        <begin position="295"/>
        <end position="313"/>
    </location>
</feature>
<proteinExistence type="predicted"/>
<comment type="caution">
    <text evidence="4">The sequence shown here is derived from an EMBL/GenBank/DDBJ whole genome shotgun (WGS) entry which is preliminary data.</text>
</comment>
<gene>
    <name evidence="4" type="ORF">UC3_01403</name>
</gene>
<protein>
    <submittedName>
        <fullName evidence="4">LPXTG-domain-containing protein cell wall anchor domain</fullName>
    </submittedName>
</protein>
<dbReference type="Proteomes" id="UP000013785">
    <property type="component" value="Unassembled WGS sequence"/>
</dbReference>
<keyword evidence="3" id="KW-0732">Signal</keyword>
<sequence length="319" mass="34929">MKKKMMKVMRSGAVAVWCITIFYTSFANADTVVEFETVDNLSVVRTSENGHKKLLADGSEIVKDGDKWYSDGREVTIVLNRIVTKDRVSQTSSSESYAQTKAEIFPTVTISETMSTTNTKGESSEESKQPQISETSNEGTNTTESESKETSTETTGATSTEVIITGTTETSSTETTETSSTETTETSSTETENSETVQKTVIGKKHMQTTEITTAPIETTNRTSKKMSSSKPVGKRNEQTEKEQSKRSLQESQRTKDEHQMTNRTALQSGESSVPEVSSTQKKGLILPKTNESKASGITAIGIFVVIIGLFLFRIKGKE</sequence>
<dbReference type="STRING" id="154621.RV11_GL000050"/>
<evidence type="ECO:0000256" key="2">
    <source>
        <dbReference type="SAM" id="Phobius"/>
    </source>
</evidence>
<dbReference type="EMBL" id="AJAT01000012">
    <property type="protein sequence ID" value="EOL45513.1"/>
    <property type="molecule type" value="Genomic_DNA"/>
</dbReference>
<feature type="region of interest" description="Disordered" evidence="1">
    <location>
        <begin position="108"/>
        <end position="282"/>
    </location>
</feature>
<dbReference type="OrthoDB" id="10019498at2"/>
<accession>R3TWL9</accession>
<feature type="compositionally biased region" description="Low complexity" evidence="1">
    <location>
        <begin position="152"/>
        <end position="196"/>
    </location>
</feature>
<feature type="compositionally biased region" description="Basic and acidic residues" evidence="1">
    <location>
        <begin position="235"/>
        <end position="261"/>
    </location>
</feature>
<organism evidence="4 5">
    <name type="scientific">Enterococcus phoeniculicola ATCC BAA-412</name>
    <dbReference type="NCBI Taxonomy" id="1158610"/>
    <lineage>
        <taxon>Bacteria</taxon>
        <taxon>Bacillati</taxon>
        <taxon>Bacillota</taxon>
        <taxon>Bacilli</taxon>
        <taxon>Lactobacillales</taxon>
        <taxon>Enterococcaceae</taxon>
        <taxon>Enterococcus</taxon>
    </lineage>
</organism>
<feature type="compositionally biased region" description="Polar residues" evidence="1">
    <location>
        <begin position="108"/>
        <end position="121"/>
    </location>
</feature>
<feature type="chain" id="PRO_5004362828" evidence="3">
    <location>
        <begin position="30"/>
        <end position="319"/>
    </location>
</feature>
<dbReference type="PATRIC" id="fig|1158610.3.peg.1385"/>
<keyword evidence="5" id="KW-1185">Reference proteome</keyword>
<keyword evidence="2" id="KW-0472">Membrane</keyword>
<dbReference type="RefSeq" id="WP_010768066.1">
    <property type="nucleotide sequence ID" value="NZ_ASWE01000003.1"/>
</dbReference>